<evidence type="ECO:0000313" key="2">
    <source>
        <dbReference type="EMBL" id="GAA4786708.1"/>
    </source>
</evidence>
<keyword evidence="1" id="KW-0812">Transmembrane</keyword>
<evidence type="ECO:0000313" key="3">
    <source>
        <dbReference type="Proteomes" id="UP001499959"/>
    </source>
</evidence>
<evidence type="ECO:0000256" key="1">
    <source>
        <dbReference type="SAM" id="Phobius"/>
    </source>
</evidence>
<comment type="caution">
    <text evidence="2">The sequence shown here is derived from an EMBL/GenBank/DDBJ whole genome shotgun (WGS) entry which is preliminary data.</text>
</comment>
<sequence>MRFETSEVEAMAESGSDIDAVLAIVGSILLGLLALLVCRYCYTAFTANALAAQLQRHRPSRKIPKIDLPVEIMGALSAATLFAPICGVCVFLMVSCQSHFNTKASPPNWADFWKFVGFLLWPLCCYFYLWPKSRYASNLRKALGGAVSLANGGLGLRRFALYLRSVTGDRRTIYTQTGPEGQMGDVHVQPAAFGLKSMLGNRVDMYALWDPERDARPTLNFLPILSSDEDWKEDVMALGQRALFIAADFEADKHGALSEGVTWEIEFLMANPDLLGKTLAIVSADDHASVELEALVSQARWKVHVYRRNDYGSSFRDLPEELHGLVSQTLDA</sequence>
<reference evidence="3" key="1">
    <citation type="journal article" date="2019" name="Int. J. Syst. Evol. Microbiol.">
        <title>The Global Catalogue of Microorganisms (GCM) 10K type strain sequencing project: providing services to taxonomists for standard genome sequencing and annotation.</title>
        <authorList>
            <consortium name="The Broad Institute Genomics Platform"/>
            <consortium name="The Broad Institute Genome Sequencing Center for Infectious Disease"/>
            <person name="Wu L."/>
            <person name="Ma J."/>
        </authorList>
    </citation>
    <scope>NUCLEOTIDE SEQUENCE [LARGE SCALE GENOMIC DNA]</scope>
    <source>
        <strain evidence="3">JCM 18204</strain>
    </source>
</reference>
<proteinExistence type="predicted"/>
<feature type="transmembrane region" description="Helical" evidence="1">
    <location>
        <begin position="20"/>
        <end position="51"/>
    </location>
</feature>
<keyword evidence="1" id="KW-1133">Transmembrane helix</keyword>
<accession>A0ABP9AVY6</accession>
<keyword evidence="3" id="KW-1185">Reference proteome</keyword>
<dbReference type="EMBL" id="BAABJE010000002">
    <property type="protein sequence ID" value="GAA4786708.1"/>
    <property type="molecule type" value="Genomic_DNA"/>
</dbReference>
<organism evidence="2 3">
    <name type="scientific">Lysobacter hankyongensis</name>
    <dbReference type="NCBI Taxonomy" id="1176535"/>
    <lineage>
        <taxon>Bacteria</taxon>
        <taxon>Pseudomonadati</taxon>
        <taxon>Pseudomonadota</taxon>
        <taxon>Gammaproteobacteria</taxon>
        <taxon>Lysobacterales</taxon>
        <taxon>Lysobacteraceae</taxon>
        <taxon>Lysobacter</taxon>
    </lineage>
</organism>
<name>A0ABP9AVY6_9GAMM</name>
<feature type="transmembrane region" description="Helical" evidence="1">
    <location>
        <begin position="112"/>
        <end position="130"/>
    </location>
</feature>
<keyword evidence="1" id="KW-0472">Membrane</keyword>
<feature type="transmembrane region" description="Helical" evidence="1">
    <location>
        <begin position="72"/>
        <end position="100"/>
    </location>
</feature>
<dbReference type="Proteomes" id="UP001499959">
    <property type="component" value="Unassembled WGS sequence"/>
</dbReference>
<protein>
    <submittedName>
        <fullName evidence="2">Uncharacterized protein</fullName>
    </submittedName>
</protein>
<gene>
    <name evidence="2" type="ORF">GCM10023307_09540</name>
</gene>
<dbReference type="RefSeq" id="WP_345302159.1">
    <property type="nucleotide sequence ID" value="NZ_BAABJE010000002.1"/>
</dbReference>